<dbReference type="SMART" id="SM00091">
    <property type="entry name" value="PAS"/>
    <property type="match status" value="1"/>
</dbReference>
<dbReference type="CDD" id="cd01949">
    <property type="entry name" value="GGDEF"/>
    <property type="match status" value="1"/>
</dbReference>
<feature type="transmembrane region" description="Helical" evidence="2">
    <location>
        <begin position="26"/>
        <end position="46"/>
    </location>
</feature>
<evidence type="ECO:0000313" key="6">
    <source>
        <dbReference type="EMBL" id="SHI20590.1"/>
    </source>
</evidence>
<evidence type="ECO:0000259" key="5">
    <source>
        <dbReference type="PROSITE" id="PS51832"/>
    </source>
</evidence>
<dbReference type="AlphaFoldDB" id="A0A1M5Z8N1"/>
<gene>
    <name evidence="6" type="ORF">SAMN02745823_03381</name>
</gene>
<dbReference type="InterPro" id="IPR000014">
    <property type="entry name" value="PAS"/>
</dbReference>
<dbReference type="InterPro" id="IPR029787">
    <property type="entry name" value="Nucleotide_cyclase"/>
</dbReference>
<feature type="transmembrane region" description="Helical" evidence="2">
    <location>
        <begin position="52"/>
        <end position="69"/>
    </location>
</feature>
<dbReference type="InterPro" id="IPR052155">
    <property type="entry name" value="Biofilm_reg_signaling"/>
</dbReference>
<dbReference type="InterPro" id="IPR048435">
    <property type="entry name" value="MASE6"/>
</dbReference>
<sequence>MNCSAMKKLLTNDFRFKPDHPEYRRVYLVNVILLLYIALSGIFAVLNAIRGTYFVAATEAAAAVLCLVTRYAFHKTNRVDVCAWALIAIMAGMAAAVFAGAGDVYYIFTWICVFPPVAFFLLGSKKGLAVSLIILAAMAAFLAFSYKSWGASEFGAVSIVNLSVTFVSLVLLIAYFEVSRQEAAAVVQQKNSELEAANRALTESREQLRLILDSAAEAVFGVDMNIRCTFCNTSCLEMLGLKSPEDLLGKDVYALIHSRRKDGEPLPRTECNIIRTCMEGIAIHADDEVFWRPSGTSLDVEYNSYPQYKDGELIGAVVTFMDNTLKKVHEQQIEYYSSHDSLTGLLNRSCFETMLRKIDGRQNLPISVIMGDLNGLKLTNDVFGHAAGDDLLVKTADILRKICRSEDRIARLGGDEFVILLPKTQLQDAQVIMSRIREVLAREQVNEIRCSMSLGCDTKSDGRQKLAQTMKNAENEMYKEKARSRNKVNADMLNAVIMALYGKSPREERHSANVSELCKAIGEALGLPDTEVAQLRSAGFMHDIGKIGIDTDAAGKHAGDDLEEEASEYRQHPVIGYRILNLFDNTLSLAESVYSHHERWDGTGFPRELKGSEIPLAARIIAVAGRYDTLLNDRGGEVPDHEAALLELQKEAGTRLDPHIVDVFVRMMGGKGQELENAAGI</sequence>
<feature type="transmembrane region" description="Helical" evidence="2">
    <location>
        <begin position="129"/>
        <end position="149"/>
    </location>
</feature>
<dbReference type="Gene3D" id="3.30.450.20">
    <property type="entry name" value="PAS domain"/>
    <property type="match status" value="1"/>
</dbReference>
<organism evidence="6 7">
    <name type="scientific">Sporobacter termitidis DSM 10068</name>
    <dbReference type="NCBI Taxonomy" id="1123282"/>
    <lineage>
        <taxon>Bacteria</taxon>
        <taxon>Bacillati</taxon>
        <taxon>Bacillota</taxon>
        <taxon>Clostridia</taxon>
        <taxon>Eubacteriales</taxon>
        <taxon>Oscillospiraceae</taxon>
        <taxon>Sporobacter</taxon>
    </lineage>
</organism>
<dbReference type="Gene3D" id="1.10.3210.10">
    <property type="entry name" value="Hypothetical protein af1432"/>
    <property type="match status" value="1"/>
</dbReference>
<keyword evidence="2" id="KW-0472">Membrane</keyword>
<dbReference type="PROSITE" id="PS50112">
    <property type="entry name" value="PAS"/>
    <property type="match status" value="1"/>
</dbReference>
<dbReference type="NCBIfam" id="TIGR00229">
    <property type="entry name" value="sensory_box"/>
    <property type="match status" value="1"/>
</dbReference>
<evidence type="ECO:0000259" key="4">
    <source>
        <dbReference type="PROSITE" id="PS50887"/>
    </source>
</evidence>
<feature type="domain" description="PAS" evidence="3">
    <location>
        <begin position="204"/>
        <end position="257"/>
    </location>
</feature>
<protein>
    <submittedName>
        <fullName evidence="6">PAS domain S-box-containing protein/diguanylate cyclase (GGDEF) domain-containing protein</fullName>
    </submittedName>
</protein>
<dbReference type="SUPFAM" id="SSF55785">
    <property type="entry name" value="PYP-like sensor domain (PAS domain)"/>
    <property type="match status" value="1"/>
</dbReference>
<evidence type="ECO:0000259" key="3">
    <source>
        <dbReference type="PROSITE" id="PS50112"/>
    </source>
</evidence>
<dbReference type="CDD" id="cd00077">
    <property type="entry name" value="HDc"/>
    <property type="match status" value="1"/>
</dbReference>
<feature type="transmembrane region" description="Helical" evidence="2">
    <location>
        <begin position="81"/>
        <end position="99"/>
    </location>
</feature>
<dbReference type="Pfam" id="PF13487">
    <property type="entry name" value="HD_5"/>
    <property type="match status" value="1"/>
</dbReference>
<dbReference type="InterPro" id="IPR003607">
    <property type="entry name" value="HD/PDEase_dom"/>
</dbReference>
<feature type="transmembrane region" description="Helical" evidence="2">
    <location>
        <begin position="155"/>
        <end position="176"/>
    </location>
</feature>
<dbReference type="CDD" id="cd00130">
    <property type="entry name" value="PAS"/>
    <property type="match status" value="1"/>
</dbReference>
<keyword evidence="1" id="KW-0175">Coiled coil</keyword>
<reference evidence="6 7" key="1">
    <citation type="submission" date="2016-11" db="EMBL/GenBank/DDBJ databases">
        <authorList>
            <person name="Jaros S."/>
            <person name="Januszkiewicz K."/>
            <person name="Wedrychowicz H."/>
        </authorList>
    </citation>
    <scope>NUCLEOTIDE SEQUENCE [LARGE SCALE GENOMIC DNA]</scope>
    <source>
        <strain evidence="6 7">DSM 10068</strain>
    </source>
</reference>
<dbReference type="PANTHER" id="PTHR44757:SF2">
    <property type="entry name" value="BIOFILM ARCHITECTURE MAINTENANCE PROTEIN MBAA"/>
    <property type="match status" value="1"/>
</dbReference>
<dbReference type="SUPFAM" id="SSF109604">
    <property type="entry name" value="HD-domain/PDEase-like"/>
    <property type="match status" value="1"/>
</dbReference>
<dbReference type="NCBIfam" id="TIGR00254">
    <property type="entry name" value="GGDEF"/>
    <property type="match status" value="1"/>
</dbReference>
<dbReference type="InterPro" id="IPR043128">
    <property type="entry name" value="Rev_trsase/Diguanyl_cyclase"/>
</dbReference>
<dbReference type="PROSITE" id="PS50887">
    <property type="entry name" value="GGDEF"/>
    <property type="match status" value="1"/>
</dbReference>
<accession>A0A1M5Z8N1</accession>
<keyword evidence="7" id="KW-1185">Reference proteome</keyword>
<feature type="domain" description="HD-GYP" evidence="5">
    <location>
        <begin position="485"/>
        <end position="680"/>
    </location>
</feature>
<dbReference type="InterPro" id="IPR000160">
    <property type="entry name" value="GGDEF_dom"/>
</dbReference>
<dbReference type="SMART" id="SM00267">
    <property type="entry name" value="GGDEF"/>
    <property type="match status" value="1"/>
</dbReference>
<dbReference type="Gene3D" id="3.30.70.270">
    <property type="match status" value="1"/>
</dbReference>
<dbReference type="EMBL" id="FQXV01000015">
    <property type="protein sequence ID" value="SHI20590.1"/>
    <property type="molecule type" value="Genomic_DNA"/>
</dbReference>
<dbReference type="STRING" id="1123282.SAMN02745823_03381"/>
<evidence type="ECO:0000313" key="7">
    <source>
        <dbReference type="Proteomes" id="UP000183995"/>
    </source>
</evidence>
<proteinExistence type="predicted"/>
<dbReference type="SUPFAM" id="SSF55073">
    <property type="entry name" value="Nucleotide cyclase"/>
    <property type="match status" value="1"/>
</dbReference>
<keyword evidence="2" id="KW-1133">Transmembrane helix</keyword>
<dbReference type="RefSeq" id="WP_084726574.1">
    <property type="nucleotide sequence ID" value="NZ_FQXV01000015.1"/>
</dbReference>
<feature type="domain" description="GGDEF" evidence="4">
    <location>
        <begin position="364"/>
        <end position="493"/>
    </location>
</feature>
<dbReference type="InterPro" id="IPR037522">
    <property type="entry name" value="HD_GYP_dom"/>
</dbReference>
<dbReference type="Proteomes" id="UP000183995">
    <property type="component" value="Unassembled WGS sequence"/>
</dbReference>
<dbReference type="Pfam" id="PF00989">
    <property type="entry name" value="PAS"/>
    <property type="match status" value="1"/>
</dbReference>
<dbReference type="PANTHER" id="PTHR44757">
    <property type="entry name" value="DIGUANYLATE CYCLASE DGCP"/>
    <property type="match status" value="1"/>
</dbReference>
<evidence type="ECO:0000256" key="2">
    <source>
        <dbReference type="SAM" id="Phobius"/>
    </source>
</evidence>
<dbReference type="Pfam" id="PF20966">
    <property type="entry name" value="MASE6"/>
    <property type="match status" value="1"/>
</dbReference>
<evidence type="ECO:0000256" key="1">
    <source>
        <dbReference type="SAM" id="Coils"/>
    </source>
</evidence>
<dbReference type="Pfam" id="PF00990">
    <property type="entry name" value="GGDEF"/>
    <property type="match status" value="1"/>
</dbReference>
<dbReference type="InterPro" id="IPR035965">
    <property type="entry name" value="PAS-like_dom_sf"/>
</dbReference>
<name>A0A1M5Z8N1_9FIRM</name>
<dbReference type="PROSITE" id="PS51832">
    <property type="entry name" value="HD_GYP"/>
    <property type="match status" value="1"/>
</dbReference>
<dbReference type="InterPro" id="IPR013767">
    <property type="entry name" value="PAS_fold"/>
</dbReference>
<keyword evidence="2" id="KW-0812">Transmembrane</keyword>
<feature type="coiled-coil region" evidence="1">
    <location>
        <begin position="180"/>
        <end position="211"/>
    </location>
</feature>
<dbReference type="GO" id="GO:0006355">
    <property type="term" value="P:regulation of DNA-templated transcription"/>
    <property type="evidence" value="ECO:0007669"/>
    <property type="project" value="InterPro"/>
</dbReference>
<feature type="transmembrane region" description="Helical" evidence="2">
    <location>
        <begin position="105"/>
        <end position="122"/>
    </location>
</feature>
<dbReference type="SMART" id="SM00471">
    <property type="entry name" value="HDc"/>
    <property type="match status" value="1"/>
</dbReference>